<dbReference type="EMBL" id="PKPP01009120">
    <property type="protein sequence ID" value="PWA49002.1"/>
    <property type="molecule type" value="Genomic_DNA"/>
</dbReference>
<comment type="similarity">
    <text evidence="1">Belongs to the LOR family.</text>
</comment>
<dbReference type="InterPro" id="IPR038595">
    <property type="entry name" value="LOR_sf"/>
</dbReference>
<name>A0A2U1LJ31_ARTAN</name>
<comment type="caution">
    <text evidence="4">The sequence shown here is derived from an EMBL/GenBank/DDBJ whole genome shotgun (WGS) entry which is preliminary data.</text>
</comment>
<sequence length="232" mass="26842">MMLFWYKNAIFGAKIFLLPYPGCLEVYRQHSNASGLYLRYEWKGCITWSEWRNMKVDLNKGLELIAQRRSIHRRWQAFRGDSTNAKDLIFSTKKSSLIQRVTELNVFLSDNKDEMAGDYKVAGDWKKRSCTVYSFDGGSVLAQMHDNHIDTCMESEKDTFGITISPNVDYALVVAIMVILYEVNKDRKKKKIKAKKKGSGGSNENREDNEDSTEYEEEEHEEAEEDSDDDSD</sequence>
<dbReference type="Gene3D" id="2.40.160.200">
    <property type="entry name" value="LURP1-related"/>
    <property type="match status" value="1"/>
</dbReference>
<reference evidence="4 5" key="1">
    <citation type="journal article" date="2018" name="Mol. Plant">
        <title>The genome of Artemisia annua provides insight into the evolution of Asteraceae family and artemisinin biosynthesis.</title>
        <authorList>
            <person name="Shen Q."/>
            <person name="Zhang L."/>
            <person name="Liao Z."/>
            <person name="Wang S."/>
            <person name="Yan T."/>
            <person name="Shi P."/>
            <person name="Liu M."/>
            <person name="Fu X."/>
            <person name="Pan Q."/>
            <person name="Wang Y."/>
            <person name="Lv Z."/>
            <person name="Lu X."/>
            <person name="Zhang F."/>
            <person name="Jiang W."/>
            <person name="Ma Y."/>
            <person name="Chen M."/>
            <person name="Hao X."/>
            <person name="Li L."/>
            <person name="Tang Y."/>
            <person name="Lv G."/>
            <person name="Zhou Y."/>
            <person name="Sun X."/>
            <person name="Brodelius P.E."/>
            <person name="Rose J.K.C."/>
            <person name="Tang K."/>
        </authorList>
    </citation>
    <scope>NUCLEOTIDE SEQUENCE [LARGE SCALE GENOMIC DNA]</scope>
    <source>
        <strain evidence="5">cv. Huhao1</strain>
        <tissue evidence="4">Leaf</tissue>
    </source>
</reference>
<dbReference type="Proteomes" id="UP000245207">
    <property type="component" value="Unassembled WGS sequence"/>
</dbReference>
<feature type="transmembrane region" description="Helical" evidence="3">
    <location>
        <begin position="160"/>
        <end position="183"/>
    </location>
</feature>
<proteinExistence type="inferred from homology"/>
<feature type="region of interest" description="Disordered" evidence="2">
    <location>
        <begin position="187"/>
        <end position="232"/>
    </location>
</feature>
<dbReference type="PANTHER" id="PTHR31087:SF108">
    <property type="entry name" value="TUBBY C-TERMINAL-LIKE DOMAIN-CONTAINING PROTEIN-RELATED"/>
    <property type="match status" value="1"/>
</dbReference>
<accession>A0A2U1LJ31</accession>
<evidence type="ECO:0000256" key="2">
    <source>
        <dbReference type="SAM" id="MobiDB-lite"/>
    </source>
</evidence>
<evidence type="ECO:0000256" key="1">
    <source>
        <dbReference type="ARBA" id="ARBA00005437"/>
    </source>
</evidence>
<dbReference type="Pfam" id="PF04525">
    <property type="entry name" value="LOR"/>
    <property type="match status" value="1"/>
</dbReference>
<dbReference type="InterPro" id="IPR007612">
    <property type="entry name" value="LOR"/>
</dbReference>
<dbReference type="OrthoDB" id="97518at2759"/>
<feature type="compositionally biased region" description="Basic residues" evidence="2">
    <location>
        <begin position="187"/>
        <end position="198"/>
    </location>
</feature>
<evidence type="ECO:0000313" key="4">
    <source>
        <dbReference type="EMBL" id="PWA49002.1"/>
    </source>
</evidence>
<dbReference type="STRING" id="35608.A0A2U1LJ31"/>
<dbReference type="AlphaFoldDB" id="A0A2U1LJ31"/>
<gene>
    <name evidence="4" type="ORF">CTI12_AA485890</name>
</gene>
<organism evidence="4 5">
    <name type="scientific">Artemisia annua</name>
    <name type="common">Sweet wormwood</name>
    <dbReference type="NCBI Taxonomy" id="35608"/>
    <lineage>
        <taxon>Eukaryota</taxon>
        <taxon>Viridiplantae</taxon>
        <taxon>Streptophyta</taxon>
        <taxon>Embryophyta</taxon>
        <taxon>Tracheophyta</taxon>
        <taxon>Spermatophyta</taxon>
        <taxon>Magnoliopsida</taxon>
        <taxon>eudicotyledons</taxon>
        <taxon>Gunneridae</taxon>
        <taxon>Pentapetalae</taxon>
        <taxon>asterids</taxon>
        <taxon>campanulids</taxon>
        <taxon>Asterales</taxon>
        <taxon>Asteraceae</taxon>
        <taxon>Asteroideae</taxon>
        <taxon>Anthemideae</taxon>
        <taxon>Artemisiinae</taxon>
        <taxon>Artemisia</taxon>
    </lineage>
</organism>
<evidence type="ECO:0000256" key="3">
    <source>
        <dbReference type="SAM" id="Phobius"/>
    </source>
</evidence>
<dbReference type="PANTHER" id="PTHR31087">
    <property type="match status" value="1"/>
</dbReference>
<protein>
    <submittedName>
        <fullName evidence="4">Tubby C-terminal-like domain-containing protein</fullName>
    </submittedName>
</protein>
<evidence type="ECO:0000313" key="5">
    <source>
        <dbReference type="Proteomes" id="UP000245207"/>
    </source>
</evidence>
<dbReference type="SUPFAM" id="SSF54518">
    <property type="entry name" value="Tubby C-terminal domain-like"/>
    <property type="match status" value="1"/>
</dbReference>
<dbReference type="InterPro" id="IPR025659">
    <property type="entry name" value="Tubby-like_C"/>
</dbReference>
<feature type="compositionally biased region" description="Acidic residues" evidence="2">
    <location>
        <begin position="207"/>
        <end position="232"/>
    </location>
</feature>
<keyword evidence="5" id="KW-1185">Reference proteome</keyword>
<keyword evidence="3" id="KW-0812">Transmembrane</keyword>
<keyword evidence="3" id="KW-1133">Transmembrane helix</keyword>
<keyword evidence="3" id="KW-0472">Membrane</keyword>